<evidence type="ECO:0000256" key="1">
    <source>
        <dbReference type="SAM" id="MobiDB-lite"/>
    </source>
</evidence>
<dbReference type="InterPro" id="IPR013320">
    <property type="entry name" value="ConA-like_dom_sf"/>
</dbReference>
<organism evidence="3 4">
    <name type="scientific">Pseudaquabacterium rugosum</name>
    <dbReference type="NCBI Taxonomy" id="2984194"/>
    <lineage>
        <taxon>Bacteria</taxon>
        <taxon>Pseudomonadati</taxon>
        <taxon>Pseudomonadota</taxon>
        <taxon>Betaproteobacteria</taxon>
        <taxon>Burkholderiales</taxon>
        <taxon>Sphaerotilaceae</taxon>
        <taxon>Pseudaquabacterium</taxon>
    </lineage>
</organism>
<feature type="region of interest" description="Disordered" evidence="1">
    <location>
        <begin position="1"/>
        <end position="22"/>
    </location>
</feature>
<accession>A0ABU9BGS4</accession>
<dbReference type="Gene3D" id="2.60.120.200">
    <property type="match status" value="1"/>
</dbReference>
<feature type="domain" description="DUF6701" evidence="2">
    <location>
        <begin position="515"/>
        <end position="772"/>
    </location>
</feature>
<sequence>MSPRPIDAAPNPRSALRRTPCAPHPMRQAVPWRSVQHLLALLALAVGLLLPASVRAALVAEYRFEESGYSGVAGEALDASGNGRHATAVGGVTTTASGKTCRGLDVNTNTSSSALALNTGIALPSTVGGTGSISFWYYSTSTDSSDRVLMDATTANGAQFLIYRDDDSASPSTIDVDLGFTVNSASGAEHAVFKNDAMSDGAWWHITVTWKLVAGSGASRIRTYVNGSIMSEATFTVALPGLASGIGTLYIGDNRSSATPIQRSADGHFDTVRIYNHELTTTEINADRTATPACSLLHHLELASAAASVSAGAATSFTVKACANASCSSLYTGGVSGSLSSSGTPTASWSSGPAFTIASGASTATVQAAFSPGGSVTLGSTGVSPAATTAPALYCGFGVTAAAGNSCALTVVSGLHHVRIAHAGAGQGVTCAPATLTLIACQNADCSTRYTGGVSGTLGISDTQPGMSVGWPDTTAFTIAAGASTTTMRAHVTKAGTLKFLTENESPAPASTNRCDFGSPECTHTSATSGFLFDIPHHVSDLTKTITVSAVKTDDASLACTPAFASVTKSIQFSCTYLNPASGTRAVRLGPAGFQSALNASANANAACDAGGRAIGLDFNASGVATTTLRYADVGQMRVSASYTGTTVYESGLSMTGSDTFVAQPWYLAVTVAAGAKVAGTPFTATLQAINNAGAVTPNFGRESPPETAQLNFVRARPTGAGAVSGTFSASLGSFVNGVAAISDIRYDEVGTIDLTTLLTSADYLGTGWNTGGGSNLSVFTCAADGATCTLPTGVVAIVAYGTTTAWRTLGNRSGSLPCTVAQFGGVDPAPGQTKTCFYLATSGINSASSGSVGPFIPHHLDLTASAACLSGGYTYAGQPTPVTVTARNAAGGVTRNYDGTAATSPTYAKTVTLTATPTPSVAGSTSADSLAASAFSQGVGSGAPVYAFSSKTSGPATLRWRATDASGVSSAPAGGGSEASVLLRSGRLRLLGRYGPAAGTLRLPLRAEYWSGSSWVPHTADHCTTLSTAQIALSAPRGADGRTVSANSSVLSITPTLSAGLGELTLAAPTPTGTSVLFDVALNLGATATDASCNGLRPSTSGGLRPWLRSQWGACASGWAADPAARAGFGIYRPEWLGDPATTLRSIREEDLP</sequence>
<dbReference type="RefSeq" id="WP_341375544.1">
    <property type="nucleotide sequence ID" value="NZ_JBBUTF010000016.1"/>
</dbReference>
<comment type="caution">
    <text evidence="3">The sequence shown here is derived from an EMBL/GenBank/DDBJ whole genome shotgun (WGS) entry which is preliminary data.</text>
</comment>
<evidence type="ECO:0000313" key="4">
    <source>
        <dbReference type="Proteomes" id="UP001368500"/>
    </source>
</evidence>
<keyword evidence="4" id="KW-1185">Reference proteome</keyword>
<protein>
    <submittedName>
        <fullName evidence="3">LamG domain-containing protein</fullName>
    </submittedName>
</protein>
<feature type="domain" description="DUF6701" evidence="2">
    <location>
        <begin position="839"/>
        <end position="1134"/>
    </location>
</feature>
<evidence type="ECO:0000313" key="3">
    <source>
        <dbReference type="EMBL" id="MEK8027763.1"/>
    </source>
</evidence>
<reference evidence="3 4" key="1">
    <citation type="submission" date="2024-04" db="EMBL/GenBank/DDBJ databases">
        <title>Novel species of the genus Ideonella isolated from streams.</title>
        <authorList>
            <person name="Lu H."/>
        </authorList>
    </citation>
    <scope>NUCLEOTIDE SEQUENCE [LARGE SCALE GENOMIC DNA]</scope>
    <source>
        <strain evidence="3 4">BYS139W</strain>
    </source>
</reference>
<dbReference type="SUPFAM" id="SSF49899">
    <property type="entry name" value="Concanavalin A-like lectins/glucanases"/>
    <property type="match status" value="1"/>
</dbReference>
<evidence type="ECO:0000259" key="2">
    <source>
        <dbReference type="Pfam" id="PF20419"/>
    </source>
</evidence>
<dbReference type="Proteomes" id="UP001368500">
    <property type="component" value="Unassembled WGS sequence"/>
</dbReference>
<dbReference type="Pfam" id="PF20419">
    <property type="entry name" value="DUF6701"/>
    <property type="match status" value="2"/>
</dbReference>
<dbReference type="EMBL" id="JBBUTF010000016">
    <property type="protein sequence ID" value="MEK8027763.1"/>
    <property type="molecule type" value="Genomic_DNA"/>
</dbReference>
<name>A0ABU9BGS4_9BURK</name>
<dbReference type="Pfam" id="PF13385">
    <property type="entry name" value="Laminin_G_3"/>
    <property type="match status" value="1"/>
</dbReference>
<proteinExistence type="predicted"/>
<gene>
    <name evidence="3" type="ORF">AACH11_17495</name>
</gene>
<dbReference type="InterPro" id="IPR046524">
    <property type="entry name" value="DUF6701"/>
</dbReference>